<protein>
    <recommendedName>
        <fullName evidence="3">YolD-like family protein</fullName>
    </recommendedName>
</protein>
<dbReference type="EMBL" id="BMGR01000014">
    <property type="protein sequence ID" value="GGG17666.1"/>
    <property type="molecule type" value="Genomic_DNA"/>
</dbReference>
<dbReference type="Proteomes" id="UP000644756">
    <property type="component" value="Unassembled WGS sequence"/>
</dbReference>
<proteinExistence type="predicted"/>
<evidence type="ECO:0000313" key="1">
    <source>
        <dbReference type="EMBL" id="GGG17666.1"/>
    </source>
</evidence>
<organism evidence="1 2">
    <name type="scientific">Paenibacillus abyssi</name>
    <dbReference type="NCBI Taxonomy" id="1340531"/>
    <lineage>
        <taxon>Bacteria</taxon>
        <taxon>Bacillati</taxon>
        <taxon>Bacillota</taxon>
        <taxon>Bacilli</taxon>
        <taxon>Bacillales</taxon>
        <taxon>Paenibacillaceae</taxon>
        <taxon>Paenibacillus</taxon>
    </lineage>
</organism>
<evidence type="ECO:0008006" key="3">
    <source>
        <dbReference type="Google" id="ProtNLM"/>
    </source>
</evidence>
<gene>
    <name evidence="1" type="ORF">GCM10010916_38130</name>
</gene>
<keyword evidence="2" id="KW-1185">Reference proteome</keyword>
<accession>A0A917G1W8</accession>
<dbReference type="InterPro" id="IPR014962">
    <property type="entry name" value="YolD"/>
</dbReference>
<dbReference type="PANTHER" id="PTHR40051:SF1">
    <property type="entry name" value="YOLD-LIKE FAMILY PROTEIN"/>
    <property type="match status" value="1"/>
</dbReference>
<evidence type="ECO:0000313" key="2">
    <source>
        <dbReference type="Proteomes" id="UP000644756"/>
    </source>
</evidence>
<name>A0A917G1W8_9BACL</name>
<reference evidence="1" key="2">
    <citation type="submission" date="2020-09" db="EMBL/GenBank/DDBJ databases">
        <authorList>
            <person name="Sun Q."/>
            <person name="Zhou Y."/>
        </authorList>
    </citation>
    <scope>NUCLEOTIDE SEQUENCE</scope>
    <source>
        <strain evidence="1">CGMCC 1.12987</strain>
    </source>
</reference>
<dbReference type="Pfam" id="PF08863">
    <property type="entry name" value="YolD"/>
    <property type="match status" value="1"/>
</dbReference>
<dbReference type="AlphaFoldDB" id="A0A917G1W8"/>
<sequence length="117" mass="13497">MIQDRGRLKWSSFTLPEHKKMIAKMYEAEHDVKQPVIDEQRLEELQAATVHAMSKNRTVRITYHENKRFKEAVGTIAKVDQLTGMIHLDAAGRPLRIPLLAITDLQTIEDSMLFIID</sequence>
<reference evidence="1" key="1">
    <citation type="journal article" date="2014" name="Int. J. Syst. Evol. Microbiol.">
        <title>Complete genome sequence of Corynebacterium casei LMG S-19264T (=DSM 44701T), isolated from a smear-ripened cheese.</title>
        <authorList>
            <consortium name="US DOE Joint Genome Institute (JGI-PGF)"/>
            <person name="Walter F."/>
            <person name="Albersmeier A."/>
            <person name="Kalinowski J."/>
            <person name="Ruckert C."/>
        </authorList>
    </citation>
    <scope>NUCLEOTIDE SEQUENCE</scope>
    <source>
        <strain evidence="1">CGMCC 1.12987</strain>
    </source>
</reference>
<dbReference type="RefSeq" id="WP_188532665.1">
    <property type="nucleotide sequence ID" value="NZ_BMGR01000014.1"/>
</dbReference>
<dbReference type="PANTHER" id="PTHR40051">
    <property type="entry name" value="IG HYPOTHETICAL 15966"/>
    <property type="match status" value="1"/>
</dbReference>
<comment type="caution">
    <text evidence="1">The sequence shown here is derived from an EMBL/GenBank/DDBJ whole genome shotgun (WGS) entry which is preliminary data.</text>
</comment>